<reference evidence="2 3" key="1">
    <citation type="submission" date="2021-02" db="EMBL/GenBank/DDBJ databases">
        <title>Complete genome of Desulfoluna sp. strain ASN36.</title>
        <authorList>
            <person name="Takahashi A."/>
            <person name="Kojima H."/>
            <person name="Fukui M."/>
        </authorList>
    </citation>
    <scope>NUCLEOTIDE SEQUENCE [LARGE SCALE GENOMIC DNA]</scope>
    <source>
        <strain evidence="2 3">ASN36</strain>
    </source>
</reference>
<dbReference type="PANTHER" id="PTHR43155">
    <property type="entry name" value="CYCLIC DI-GMP PHOSPHODIESTERASE PA4108-RELATED"/>
    <property type="match status" value="1"/>
</dbReference>
<evidence type="ECO:0000259" key="1">
    <source>
        <dbReference type="PROSITE" id="PS51832"/>
    </source>
</evidence>
<gene>
    <name evidence="2" type="ORF">DSLASN_44830</name>
</gene>
<proteinExistence type="predicted"/>
<protein>
    <recommendedName>
        <fullName evidence="1">HD-GYP domain-containing protein</fullName>
    </recommendedName>
</protein>
<sequence length="483" mass="53969">MTTTTQRPQSSALSPKLTPEESFIVAWNKLLHIVRIHDHSNKLVRHAAKLFILSIAQLSETHASFTIEKARFRFYIQKKKVLNRSETTAVIQSLLGFFDAIDISGFTFSVPETGDRISQAVLFAQVLNQASKKEDPANWLRFNIENSGLDWVQLTPKENHTSGPHGEATRQKARKVYSYAFNSISNVTQRIASKKRVGIRKSIRVVQNMADLVISEEEVLLGLSTIKDYDNYTYAHSVNVSILSMCLGQKIGLSKKSLVRLGICGLFHDLGKVDIDINIINKAGKLSDSEFEKIQQHSLNSVRQILKLQASRQMKSQIVLPPFEHHLKYDLSGYPHTNWSKPLSLFGRIITIADVYDALTSARVYRPVAMSQDRALGIMLEGSGRDFDPLLLKWFINMVGVYPLGTLLKLSDGNMGIVMKSSSDEAPTMPRVALLIPDKMGGYVKGEEVELTETHPVSGEALRVPVESYNPAQFGIKAADFLV</sequence>
<dbReference type="RefSeq" id="WP_236890220.1">
    <property type="nucleotide sequence ID" value="NZ_AP024488.1"/>
</dbReference>
<dbReference type="Proteomes" id="UP001320148">
    <property type="component" value="Chromosome"/>
</dbReference>
<dbReference type="Gene3D" id="1.10.3210.10">
    <property type="entry name" value="Hypothetical protein af1432"/>
    <property type="match status" value="1"/>
</dbReference>
<dbReference type="PROSITE" id="PS51832">
    <property type="entry name" value="HD_GYP"/>
    <property type="match status" value="1"/>
</dbReference>
<dbReference type="InterPro" id="IPR003607">
    <property type="entry name" value="HD/PDEase_dom"/>
</dbReference>
<dbReference type="Pfam" id="PF13487">
    <property type="entry name" value="HD_5"/>
    <property type="match status" value="1"/>
</dbReference>
<keyword evidence="3" id="KW-1185">Reference proteome</keyword>
<accession>A0ABM7PP32</accession>
<dbReference type="CDD" id="cd00077">
    <property type="entry name" value="HDc"/>
    <property type="match status" value="1"/>
</dbReference>
<evidence type="ECO:0000313" key="3">
    <source>
        <dbReference type="Proteomes" id="UP001320148"/>
    </source>
</evidence>
<dbReference type="PANTHER" id="PTHR43155:SF2">
    <property type="entry name" value="CYCLIC DI-GMP PHOSPHODIESTERASE PA4108"/>
    <property type="match status" value="1"/>
</dbReference>
<dbReference type="SUPFAM" id="SSF109604">
    <property type="entry name" value="HD-domain/PDEase-like"/>
    <property type="match status" value="1"/>
</dbReference>
<organism evidence="2 3">
    <name type="scientific">Desulfoluna limicola</name>
    <dbReference type="NCBI Taxonomy" id="2810562"/>
    <lineage>
        <taxon>Bacteria</taxon>
        <taxon>Pseudomonadati</taxon>
        <taxon>Thermodesulfobacteriota</taxon>
        <taxon>Desulfobacteria</taxon>
        <taxon>Desulfobacterales</taxon>
        <taxon>Desulfolunaceae</taxon>
        <taxon>Desulfoluna</taxon>
    </lineage>
</organism>
<dbReference type="EMBL" id="AP024488">
    <property type="protein sequence ID" value="BCS98851.1"/>
    <property type="molecule type" value="Genomic_DNA"/>
</dbReference>
<name>A0ABM7PP32_9BACT</name>
<dbReference type="InterPro" id="IPR037522">
    <property type="entry name" value="HD_GYP_dom"/>
</dbReference>
<dbReference type="SMART" id="SM00471">
    <property type="entry name" value="HDc"/>
    <property type="match status" value="1"/>
</dbReference>
<feature type="domain" description="HD-GYP" evidence="1">
    <location>
        <begin position="212"/>
        <end position="411"/>
    </location>
</feature>
<evidence type="ECO:0000313" key="2">
    <source>
        <dbReference type="EMBL" id="BCS98851.1"/>
    </source>
</evidence>